<reference evidence="8 9" key="1">
    <citation type="submission" date="2023-08" db="EMBL/GenBank/DDBJ databases">
        <title>Black Yeasts Isolated from many extreme environments.</title>
        <authorList>
            <person name="Coleine C."/>
            <person name="Stajich J.E."/>
            <person name="Selbmann L."/>
        </authorList>
    </citation>
    <scope>NUCLEOTIDE SEQUENCE [LARGE SCALE GENOMIC DNA]</scope>
    <source>
        <strain evidence="8 9">CCFEE 5935</strain>
    </source>
</reference>
<feature type="transmembrane region" description="Helical" evidence="6">
    <location>
        <begin position="283"/>
        <end position="303"/>
    </location>
</feature>
<evidence type="ECO:0000256" key="1">
    <source>
        <dbReference type="ARBA" id="ARBA00004141"/>
    </source>
</evidence>
<dbReference type="PANTHER" id="PTHR23501:SF109">
    <property type="entry name" value="MAJOR FACILITATOR SUPERFAMILY (MFS) PROFILE DOMAIN-CONTAINING PROTEIN-RELATED"/>
    <property type="match status" value="1"/>
</dbReference>
<feature type="transmembrane region" description="Helical" evidence="6">
    <location>
        <begin position="52"/>
        <end position="70"/>
    </location>
</feature>
<proteinExistence type="predicted"/>
<feature type="transmembrane region" description="Helical" evidence="6">
    <location>
        <begin position="120"/>
        <end position="138"/>
    </location>
</feature>
<dbReference type="InterPro" id="IPR010573">
    <property type="entry name" value="MFS_Str1/Tri12-like"/>
</dbReference>
<evidence type="ECO:0000259" key="7">
    <source>
        <dbReference type="PROSITE" id="PS50850"/>
    </source>
</evidence>
<feature type="transmembrane region" description="Helical" evidence="6">
    <location>
        <begin position="250"/>
        <end position="271"/>
    </location>
</feature>
<evidence type="ECO:0000256" key="6">
    <source>
        <dbReference type="SAM" id="Phobius"/>
    </source>
</evidence>
<dbReference type="SUPFAM" id="SSF103473">
    <property type="entry name" value="MFS general substrate transporter"/>
    <property type="match status" value="1"/>
</dbReference>
<feature type="transmembrane region" description="Helical" evidence="6">
    <location>
        <begin position="177"/>
        <end position="197"/>
    </location>
</feature>
<dbReference type="GO" id="GO:0022857">
    <property type="term" value="F:transmembrane transporter activity"/>
    <property type="evidence" value="ECO:0007669"/>
    <property type="project" value="InterPro"/>
</dbReference>
<dbReference type="CDD" id="cd06179">
    <property type="entry name" value="MFS_TRI12_like"/>
    <property type="match status" value="1"/>
</dbReference>
<sequence length="589" mass="62403">MSSEHREGMSDHHDKDRIAVTHADGTVDYLAREIVGGDVDELPKGYFLSWQFIGTVTATCTASICAYLGWVLPANTLLLINEDIGPSVNLNWVATIWTLGSSIGFLLFGRLSDIFGRKTMVMGVNVLGLVGCIVGATATSINQLIGANGCNGLAAAGQLSFGIILGELVPNKQRGPIVTLTFFSSMPFAVFGPVIARSFILNTSSGWRWSYYLGIILQVITLVLYQFLYHPPHFNQLHEGKTKWQAFKELDFGGIFLFVSGFVVLLIGLSWGGQAYPWKSAEVIATMVVGGLLVVTFVIYEAYIFKGVPLMPPRLFRNVGYVAIVGCACIGAMVYYAMTIIWPTAVGTLYTTDVMEIGWQSCLVGGCILLGQIIGGLSLSYVPKVKWQSIASCAIGGAFISSLASISPGGHTAAIVQGFIGLTAIGIIDNITFPGVTLLWEAQDIGLATGVLGSIRGMGGAIAQSLYVTILTNKAGTYTAEYVTEAATDAGLPASSLAALFAGLTTGDFSAVPGIDNSIIAAVGAASQQAYASAFRIVFLATIPFSVLLVVCACFVPDMDKYLHNNVAKKLQGKGIGSNKEVVADVEKA</sequence>
<feature type="domain" description="Major facilitator superfamily (MFS) profile" evidence="7">
    <location>
        <begin position="55"/>
        <end position="561"/>
    </location>
</feature>
<gene>
    <name evidence="8" type="ORF">LTR77_009385</name>
</gene>
<evidence type="ECO:0000256" key="4">
    <source>
        <dbReference type="ARBA" id="ARBA00022989"/>
    </source>
</evidence>
<feature type="transmembrane region" description="Helical" evidence="6">
    <location>
        <begin position="357"/>
        <end position="382"/>
    </location>
</feature>
<accession>A0AAV9P1S9</accession>
<keyword evidence="4 6" id="KW-1133">Transmembrane helix</keyword>
<feature type="transmembrane region" description="Helical" evidence="6">
    <location>
        <begin position="537"/>
        <end position="556"/>
    </location>
</feature>
<dbReference type="AlphaFoldDB" id="A0AAV9P1S9"/>
<dbReference type="RefSeq" id="XP_064655430.1">
    <property type="nucleotide sequence ID" value="XM_064806613.1"/>
</dbReference>
<name>A0AAV9P1S9_9PEZI</name>
<dbReference type="InterPro" id="IPR053791">
    <property type="entry name" value="MFS_Tri12-like"/>
</dbReference>
<dbReference type="PANTHER" id="PTHR23501">
    <property type="entry name" value="MAJOR FACILITATOR SUPERFAMILY"/>
    <property type="match status" value="1"/>
</dbReference>
<comment type="caution">
    <text evidence="8">The sequence shown here is derived from an EMBL/GenBank/DDBJ whole genome shotgun (WGS) entry which is preliminary data.</text>
</comment>
<evidence type="ECO:0000313" key="8">
    <source>
        <dbReference type="EMBL" id="KAK5165287.1"/>
    </source>
</evidence>
<keyword evidence="9" id="KW-1185">Reference proteome</keyword>
<protein>
    <recommendedName>
        <fullName evidence="7">Major facilitator superfamily (MFS) profile domain-containing protein</fullName>
    </recommendedName>
</protein>
<feature type="transmembrane region" description="Helical" evidence="6">
    <location>
        <begin position="209"/>
        <end position="229"/>
    </location>
</feature>
<dbReference type="Proteomes" id="UP001337655">
    <property type="component" value="Unassembled WGS sequence"/>
</dbReference>
<keyword evidence="5 6" id="KW-0472">Membrane</keyword>
<dbReference type="Gene3D" id="1.20.1250.20">
    <property type="entry name" value="MFS general substrate transporter like domains"/>
    <property type="match status" value="1"/>
</dbReference>
<keyword evidence="3 6" id="KW-0812">Transmembrane</keyword>
<feature type="transmembrane region" description="Helical" evidence="6">
    <location>
        <begin position="315"/>
        <end position="337"/>
    </location>
</feature>
<dbReference type="EMBL" id="JAVRRT010000017">
    <property type="protein sequence ID" value="KAK5165287.1"/>
    <property type="molecule type" value="Genomic_DNA"/>
</dbReference>
<evidence type="ECO:0000256" key="5">
    <source>
        <dbReference type="ARBA" id="ARBA00023136"/>
    </source>
</evidence>
<dbReference type="GeneID" id="89930717"/>
<dbReference type="GO" id="GO:0005886">
    <property type="term" value="C:plasma membrane"/>
    <property type="evidence" value="ECO:0007669"/>
    <property type="project" value="TreeGrafter"/>
</dbReference>
<dbReference type="InterPro" id="IPR020846">
    <property type="entry name" value="MFS_dom"/>
</dbReference>
<organism evidence="8 9">
    <name type="scientific">Saxophila tyrrhenica</name>
    <dbReference type="NCBI Taxonomy" id="1690608"/>
    <lineage>
        <taxon>Eukaryota</taxon>
        <taxon>Fungi</taxon>
        <taxon>Dikarya</taxon>
        <taxon>Ascomycota</taxon>
        <taxon>Pezizomycotina</taxon>
        <taxon>Dothideomycetes</taxon>
        <taxon>Dothideomycetidae</taxon>
        <taxon>Mycosphaerellales</taxon>
        <taxon>Extremaceae</taxon>
        <taxon>Saxophila</taxon>
    </lineage>
</organism>
<comment type="subcellular location">
    <subcellularLocation>
        <location evidence="1">Membrane</location>
        <topology evidence="1">Multi-pass membrane protein</topology>
    </subcellularLocation>
</comment>
<dbReference type="InterPro" id="IPR036259">
    <property type="entry name" value="MFS_trans_sf"/>
</dbReference>
<dbReference type="PROSITE" id="PS50850">
    <property type="entry name" value="MFS"/>
    <property type="match status" value="1"/>
</dbReference>
<evidence type="ECO:0000256" key="3">
    <source>
        <dbReference type="ARBA" id="ARBA00022692"/>
    </source>
</evidence>
<evidence type="ECO:0000313" key="9">
    <source>
        <dbReference type="Proteomes" id="UP001337655"/>
    </source>
</evidence>
<feature type="transmembrane region" description="Helical" evidence="6">
    <location>
        <begin position="90"/>
        <end position="108"/>
    </location>
</feature>
<dbReference type="Pfam" id="PF06609">
    <property type="entry name" value="TRI12"/>
    <property type="match status" value="1"/>
</dbReference>
<evidence type="ECO:0000256" key="2">
    <source>
        <dbReference type="ARBA" id="ARBA00022448"/>
    </source>
</evidence>
<keyword evidence="2" id="KW-0813">Transport</keyword>